<evidence type="ECO:0000256" key="5">
    <source>
        <dbReference type="SAM" id="MobiDB-lite"/>
    </source>
</evidence>
<feature type="region of interest" description="Disordered" evidence="5">
    <location>
        <begin position="150"/>
        <end position="189"/>
    </location>
</feature>
<accession>A0A9D2HIP6</accession>
<name>A0A9D2HIP6_9FIRM</name>
<comment type="similarity">
    <text evidence="1">Belongs to the LysR transcriptional regulatory family.</text>
</comment>
<dbReference type="InterPro" id="IPR000847">
    <property type="entry name" value="LysR_HTH_N"/>
</dbReference>
<dbReference type="AlphaFoldDB" id="A0A9D2HIP6"/>
<keyword evidence="3" id="KW-0238">DNA-binding</keyword>
<gene>
    <name evidence="7" type="ORF">IAA07_08335</name>
</gene>
<dbReference type="SUPFAM" id="SSF46785">
    <property type="entry name" value="Winged helix' DNA-binding domain"/>
    <property type="match status" value="1"/>
</dbReference>
<comment type="caution">
    <text evidence="7">The sequence shown here is derived from an EMBL/GenBank/DDBJ whole genome shotgun (WGS) entry which is preliminary data.</text>
</comment>
<reference evidence="7" key="2">
    <citation type="submission" date="2021-04" db="EMBL/GenBank/DDBJ databases">
        <authorList>
            <person name="Gilroy R."/>
        </authorList>
    </citation>
    <scope>NUCLEOTIDE SEQUENCE</scope>
    <source>
        <strain evidence="7">CHK178-16964</strain>
    </source>
</reference>
<dbReference type="FunFam" id="1.10.10.10:FF:000001">
    <property type="entry name" value="LysR family transcriptional regulator"/>
    <property type="match status" value="1"/>
</dbReference>
<evidence type="ECO:0000313" key="8">
    <source>
        <dbReference type="Proteomes" id="UP000823900"/>
    </source>
</evidence>
<evidence type="ECO:0000313" key="7">
    <source>
        <dbReference type="EMBL" id="HJA71567.1"/>
    </source>
</evidence>
<reference evidence="7" key="1">
    <citation type="journal article" date="2021" name="PeerJ">
        <title>Extensive microbial diversity within the chicken gut microbiome revealed by metagenomics and culture.</title>
        <authorList>
            <person name="Gilroy R."/>
            <person name="Ravi A."/>
            <person name="Getino M."/>
            <person name="Pursley I."/>
            <person name="Horton D.L."/>
            <person name="Alikhan N.F."/>
            <person name="Baker D."/>
            <person name="Gharbi K."/>
            <person name="Hall N."/>
            <person name="Watson M."/>
            <person name="Adriaenssens E.M."/>
            <person name="Foster-Nyarko E."/>
            <person name="Jarju S."/>
            <person name="Secka A."/>
            <person name="Antonio M."/>
            <person name="Oren A."/>
            <person name="Chaudhuri R.R."/>
            <person name="La Ragione R."/>
            <person name="Hildebrand F."/>
            <person name="Pallen M.J."/>
        </authorList>
    </citation>
    <scope>NUCLEOTIDE SEQUENCE</scope>
    <source>
        <strain evidence="7">CHK178-16964</strain>
    </source>
</reference>
<sequence length="189" mass="21100">MDFKQITYIIKVAECRNITKAARELYISQPSLSQLISKAEEELGIRIFDRNTNPLTLIYAGKRYIEEAKKIIDINENIKKELQDIAGCQKGLIVLGIPRERGFRQDKMFGRVFGCDRLGEDPGSALCSVKTGSREPEDLRRDLCEIRFFSQDPAGDKQQSDSFADGGRGSRGGDRAGDDDPSVPGKPEI</sequence>
<dbReference type="InterPro" id="IPR036390">
    <property type="entry name" value="WH_DNA-bd_sf"/>
</dbReference>
<proteinExistence type="inferred from homology"/>
<evidence type="ECO:0000256" key="3">
    <source>
        <dbReference type="ARBA" id="ARBA00023125"/>
    </source>
</evidence>
<evidence type="ECO:0000256" key="1">
    <source>
        <dbReference type="ARBA" id="ARBA00009437"/>
    </source>
</evidence>
<dbReference type="InterPro" id="IPR036388">
    <property type="entry name" value="WH-like_DNA-bd_sf"/>
</dbReference>
<dbReference type="EMBL" id="DWZA01000072">
    <property type="protein sequence ID" value="HJA71567.1"/>
    <property type="molecule type" value="Genomic_DNA"/>
</dbReference>
<dbReference type="GO" id="GO:0003700">
    <property type="term" value="F:DNA-binding transcription factor activity"/>
    <property type="evidence" value="ECO:0007669"/>
    <property type="project" value="InterPro"/>
</dbReference>
<evidence type="ECO:0000256" key="2">
    <source>
        <dbReference type="ARBA" id="ARBA00023015"/>
    </source>
</evidence>
<feature type="domain" description="HTH lysR-type" evidence="6">
    <location>
        <begin position="1"/>
        <end position="58"/>
    </location>
</feature>
<dbReference type="PRINTS" id="PR00039">
    <property type="entry name" value="HTHLYSR"/>
</dbReference>
<dbReference type="PROSITE" id="PS50931">
    <property type="entry name" value="HTH_LYSR"/>
    <property type="match status" value="1"/>
</dbReference>
<organism evidence="7 8">
    <name type="scientific">Candidatus Lachnoclostridium stercoravium</name>
    <dbReference type="NCBI Taxonomy" id="2838633"/>
    <lineage>
        <taxon>Bacteria</taxon>
        <taxon>Bacillati</taxon>
        <taxon>Bacillota</taxon>
        <taxon>Clostridia</taxon>
        <taxon>Lachnospirales</taxon>
        <taxon>Lachnospiraceae</taxon>
    </lineage>
</organism>
<dbReference type="GO" id="GO:0003677">
    <property type="term" value="F:DNA binding"/>
    <property type="evidence" value="ECO:0007669"/>
    <property type="project" value="UniProtKB-KW"/>
</dbReference>
<dbReference type="PANTHER" id="PTHR30126">
    <property type="entry name" value="HTH-TYPE TRANSCRIPTIONAL REGULATOR"/>
    <property type="match status" value="1"/>
</dbReference>
<dbReference type="Proteomes" id="UP000823900">
    <property type="component" value="Unassembled WGS sequence"/>
</dbReference>
<dbReference type="Pfam" id="PF00126">
    <property type="entry name" value="HTH_1"/>
    <property type="match status" value="1"/>
</dbReference>
<keyword evidence="4" id="KW-0804">Transcription</keyword>
<evidence type="ECO:0000259" key="6">
    <source>
        <dbReference type="PROSITE" id="PS50931"/>
    </source>
</evidence>
<protein>
    <submittedName>
        <fullName evidence="7">LysR family transcriptional regulator</fullName>
    </submittedName>
</protein>
<keyword evidence="2" id="KW-0805">Transcription regulation</keyword>
<evidence type="ECO:0000256" key="4">
    <source>
        <dbReference type="ARBA" id="ARBA00023163"/>
    </source>
</evidence>
<dbReference type="Gene3D" id="1.10.10.10">
    <property type="entry name" value="Winged helix-like DNA-binding domain superfamily/Winged helix DNA-binding domain"/>
    <property type="match status" value="1"/>
</dbReference>